<dbReference type="Proteomes" id="UP001642482">
    <property type="component" value="Unassembled WGS sequence"/>
</dbReference>
<dbReference type="Gene3D" id="3.40.50.1010">
    <property type="entry name" value="5'-nuclease"/>
    <property type="match status" value="1"/>
</dbReference>
<evidence type="ECO:0008006" key="3">
    <source>
        <dbReference type="Google" id="ProtNLM"/>
    </source>
</evidence>
<gene>
    <name evidence="1" type="ORF">SEUCBS140593_010444</name>
</gene>
<evidence type="ECO:0000313" key="2">
    <source>
        <dbReference type="Proteomes" id="UP001642482"/>
    </source>
</evidence>
<keyword evidence="2" id="KW-1185">Reference proteome</keyword>
<proteinExistence type="predicted"/>
<protein>
    <recommendedName>
        <fullName evidence="3">NYN domain-containing protein</fullName>
    </recommendedName>
</protein>
<evidence type="ECO:0000313" key="1">
    <source>
        <dbReference type="EMBL" id="CAK7238218.1"/>
    </source>
</evidence>
<accession>A0ABP0D2F9</accession>
<comment type="caution">
    <text evidence="1">The sequence shown here is derived from an EMBL/GenBank/DDBJ whole genome shotgun (WGS) entry which is preliminary data.</text>
</comment>
<organism evidence="1 2">
    <name type="scientific">Sporothrix eucalyptigena</name>
    <dbReference type="NCBI Taxonomy" id="1812306"/>
    <lineage>
        <taxon>Eukaryota</taxon>
        <taxon>Fungi</taxon>
        <taxon>Dikarya</taxon>
        <taxon>Ascomycota</taxon>
        <taxon>Pezizomycotina</taxon>
        <taxon>Sordariomycetes</taxon>
        <taxon>Sordariomycetidae</taxon>
        <taxon>Ophiostomatales</taxon>
        <taxon>Ophiostomataceae</taxon>
        <taxon>Sporothrix</taxon>
    </lineage>
</organism>
<reference evidence="1 2" key="1">
    <citation type="submission" date="2024-01" db="EMBL/GenBank/DDBJ databases">
        <authorList>
            <person name="Allen C."/>
            <person name="Tagirdzhanova G."/>
        </authorList>
    </citation>
    <scope>NUCLEOTIDE SEQUENCE [LARGE SCALE GENOMIC DNA]</scope>
</reference>
<sequence>MPAASDTTSESGYNVEHVHVYIDNAHLWMHEPRLYFTRDGCWEWNPLWRFDAGRLQAILEQESGLEITKSPYSFHYYLHGPAPPVDTIWGDPSCDVHPGQRPDFINAQITADSVTTAVSASFDETRNTFIIVSGDAGLSAAVTRIQKCGYPVHVWSWRSGLTAKHDEGTVQVHFLDDHFARLVSCDTTFCVDPTALSPSSLVVLDPLPHADKIQDCVAKLRAPVYQYAVADPRPKTSSQDLVITPAFQAHNWGADGSGDDLQATKMQLEGCGCAVLTYTEYVQQHCEDGRGKLVVSNQFKELPASLWHADYEDDGAEANGHDSAACPERYV</sequence>
<name>A0ABP0D2F9_9PEZI</name>
<dbReference type="EMBL" id="CAWUHD010000218">
    <property type="protein sequence ID" value="CAK7238218.1"/>
    <property type="molecule type" value="Genomic_DNA"/>
</dbReference>